<keyword evidence="1" id="KW-1133">Transmembrane helix</keyword>
<evidence type="ECO:0000313" key="3">
    <source>
        <dbReference type="Proteomes" id="UP000002411"/>
    </source>
</evidence>
<feature type="transmembrane region" description="Helical" evidence="1">
    <location>
        <begin position="9"/>
        <end position="32"/>
    </location>
</feature>
<keyword evidence="3" id="KW-1185">Reference proteome</keyword>
<dbReference type="AlphaFoldDB" id="A5N1B6"/>
<evidence type="ECO:0000256" key="1">
    <source>
        <dbReference type="SAM" id="Phobius"/>
    </source>
</evidence>
<evidence type="ECO:0000313" key="2">
    <source>
        <dbReference type="EMBL" id="EDK34912.1"/>
    </source>
</evidence>
<name>A5N1B6_CLOK5</name>
<keyword evidence="1" id="KW-0812">Transmembrane</keyword>
<organism evidence="2 3">
    <name type="scientific">Clostridium kluyveri (strain ATCC 8527 / DSM 555 / NBRC 12016 / NCIMB 10680 / K1)</name>
    <dbReference type="NCBI Taxonomy" id="431943"/>
    <lineage>
        <taxon>Bacteria</taxon>
        <taxon>Bacillati</taxon>
        <taxon>Bacillota</taxon>
        <taxon>Clostridia</taxon>
        <taxon>Eubacteriales</taxon>
        <taxon>Clostridiaceae</taxon>
        <taxon>Clostridium</taxon>
    </lineage>
</organism>
<accession>A5N1B6</accession>
<dbReference type="KEGG" id="ckl:CKL_2900"/>
<dbReference type="Proteomes" id="UP000002411">
    <property type="component" value="Chromosome"/>
</dbReference>
<protein>
    <submittedName>
        <fullName evidence="2">Uncharacterized protein</fullName>
    </submittedName>
</protein>
<gene>
    <name evidence="2" type="ordered locus">CKL_2900</name>
</gene>
<sequence length="52" mass="5778">MRSYSGIKILLKCNIIVIVRISGTTLVVTHIINSPLKYTSGSRVKWGCQSEI</sequence>
<proteinExistence type="predicted"/>
<dbReference type="EMBL" id="CP000673">
    <property type="protein sequence ID" value="EDK34912.1"/>
    <property type="molecule type" value="Genomic_DNA"/>
</dbReference>
<reference evidence="2 3" key="1">
    <citation type="journal article" date="2008" name="Proc. Natl. Acad. Sci. U.S.A.">
        <title>The genome of Clostridium kluyveri, a strict anaerobe with unique metabolic features.</title>
        <authorList>
            <person name="Seedorf H."/>
            <person name="Fricke W.F."/>
            <person name="Veith B."/>
            <person name="Brueggemann H."/>
            <person name="Liesegang H."/>
            <person name="Strittmatter A."/>
            <person name="Miethke M."/>
            <person name="Buckel W."/>
            <person name="Hinderberger J."/>
            <person name="Li F."/>
            <person name="Hagemeier C."/>
            <person name="Thauer R.K."/>
            <person name="Gottschalk G."/>
        </authorList>
    </citation>
    <scope>NUCLEOTIDE SEQUENCE [LARGE SCALE GENOMIC DNA]</scope>
    <source>
        <strain evidence="3">ATCC 8527 / DSM 555 / NCIMB 10680</strain>
    </source>
</reference>
<dbReference type="HOGENOM" id="CLU_3078405_0_0_9"/>
<keyword evidence="1" id="KW-0472">Membrane</keyword>